<feature type="short sequence motif" description="'KMSKS' region" evidence="12">
    <location>
        <begin position="276"/>
        <end position="280"/>
    </location>
</feature>
<keyword evidence="5 12" id="KW-0436">Ligase</keyword>
<evidence type="ECO:0000256" key="1">
    <source>
        <dbReference type="ARBA" id="ARBA00004496"/>
    </source>
</evidence>
<dbReference type="InterPro" id="IPR015803">
    <property type="entry name" value="Cys-tRNA-ligase"/>
</dbReference>
<dbReference type="GO" id="GO:0004817">
    <property type="term" value="F:cysteine-tRNA ligase activity"/>
    <property type="evidence" value="ECO:0007669"/>
    <property type="project" value="UniProtKB-EC"/>
</dbReference>
<dbReference type="InterPro" id="IPR009080">
    <property type="entry name" value="tRNAsynth_Ia_anticodon-bd"/>
</dbReference>
<dbReference type="EC" id="6.1.1.16" evidence="12"/>
<dbReference type="Pfam" id="PF09190">
    <property type="entry name" value="DALR_2"/>
    <property type="match status" value="1"/>
</dbReference>
<comment type="catalytic activity">
    <reaction evidence="12">
        <text>tRNA(Cys) + L-cysteine + ATP = L-cysteinyl-tRNA(Cys) + AMP + diphosphate</text>
        <dbReference type="Rhea" id="RHEA:17773"/>
        <dbReference type="Rhea" id="RHEA-COMP:9661"/>
        <dbReference type="Rhea" id="RHEA-COMP:9679"/>
        <dbReference type="ChEBI" id="CHEBI:30616"/>
        <dbReference type="ChEBI" id="CHEBI:33019"/>
        <dbReference type="ChEBI" id="CHEBI:35235"/>
        <dbReference type="ChEBI" id="CHEBI:78442"/>
        <dbReference type="ChEBI" id="CHEBI:78517"/>
        <dbReference type="ChEBI" id="CHEBI:456215"/>
        <dbReference type="EC" id="6.1.1.16"/>
    </reaction>
</comment>
<protein>
    <recommendedName>
        <fullName evidence="12">Cysteine--tRNA ligase</fullName>
        <ecNumber evidence="12">6.1.1.16</ecNumber>
    </recommendedName>
    <alternativeName>
        <fullName evidence="12">Cysteinyl-tRNA synthetase</fullName>
        <shortName evidence="12">CysRS</shortName>
    </alternativeName>
</protein>
<dbReference type="CDD" id="cd00672">
    <property type="entry name" value="CysRS_core"/>
    <property type="match status" value="1"/>
</dbReference>
<evidence type="ECO:0000256" key="3">
    <source>
        <dbReference type="ARBA" id="ARBA00011245"/>
    </source>
</evidence>
<dbReference type="PANTHER" id="PTHR10890:SF3">
    <property type="entry name" value="CYSTEINE--TRNA LIGASE, CYTOPLASMIC"/>
    <property type="match status" value="1"/>
</dbReference>
<dbReference type="Pfam" id="PF23493">
    <property type="entry name" value="CysS_C"/>
    <property type="match status" value="1"/>
</dbReference>
<reference evidence="14 15" key="1">
    <citation type="submission" date="2021-02" db="EMBL/GenBank/DDBJ databases">
        <title>Activity-based single-cell genomes from oceanic crustal fluid captures similar information to metagenomic and metatranscriptomic surveys with orders of magnitude less sampling.</title>
        <authorList>
            <person name="D'Angelo T.S."/>
            <person name="Orcutt B.N."/>
        </authorList>
    </citation>
    <scope>NUCLEOTIDE SEQUENCE [LARGE SCALE GENOMIC DNA]</scope>
    <source>
        <strain evidence="14">AH-315-G07</strain>
    </source>
</reference>
<keyword evidence="8 12" id="KW-0862">Zinc</keyword>
<evidence type="ECO:0000256" key="5">
    <source>
        <dbReference type="ARBA" id="ARBA00022598"/>
    </source>
</evidence>
<feature type="domain" description="Cysteinyl-tRNA synthetase class Ia DALR" evidence="13">
    <location>
        <begin position="359"/>
        <end position="423"/>
    </location>
</feature>
<comment type="caution">
    <text evidence="14">The sequence shown here is derived from an EMBL/GenBank/DDBJ whole genome shotgun (WGS) entry which is preliminary data.</text>
</comment>
<keyword evidence="6 12" id="KW-0479">Metal-binding</keyword>
<keyword evidence="7 12" id="KW-0547">Nucleotide-binding</keyword>
<dbReference type="Pfam" id="PF01406">
    <property type="entry name" value="tRNA-synt_1e"/>
    <property type="match status" value="1"/>
</dbReference>
<evidence type="ECO:0000256" key="6">
    <source>
        <dbReference type="ARBA" id="ARBA00022723"/>
    </source>
</evidence>
<dbReference type="SMART" id="SM00840">
    <property type="entry name" value="DALR_2"/>
    <property type="match status" value="1"/>
</dbReference>
<evidence type="ECO:0000256" key="7">
    <source>
        <dbReference type="ARBA" id="ARBA00022741"/>
    </source>
</evidence>
<proteinExistence type="inferred from homology"/>
<keyword evidence="4 12" id="KW-0963">Cytoplasm</keyword>
<evidence type="ECO:0000313" key="15">
    <source>
        <dbReference type="Proteomes" id="UP000722121"/>
    </source>
</evidence>
<accession>A0ABS3AQV9</accession>
<feature type="binding site" evidence="12">
    <location>
        <position position="248"/>
    </location>
    <ligand>
        <name>Zn(2+)</name>
        <dbReference type="ChEBI" id="CHEBI:29105"/>
    </ligand>
</feature>
<feature type="binding site" evidence="12">
    <location>
        <position position="32"/>
    </location>
    <ligand>
        <name>Zn(2+)</name>
        <dbReference type="ChEBI" id="CHEBI:29105"/>
    </ligand>
</feature>
<dbReference type="PRINTS" id="PR00983">
    <property type="entry name" value="TRNASYNTHCYS"/>
</dbReference>
<feature type="binding site" evidence="12">
    <location>
        <position position="244"/>
    </location>
    <ligand>
        <name>Zn(2+)</name>
        <dbReference type="ChEBI" id="CHEBI:29105"/>
    </ligand>
</feature>
<comment type="subunit">
    <text evidence="3 12">Monomer.</text>
</comment>
<dbReference type="NCBIfam" id="TIGR00435">
    <property type="entry name" value="cysS"/>
    <property type="match status" value="1"/>
</dbReference>
<dbReference type="SUPFAM" id="SSF52374">
    <property type="entry name" value="Nucleotidylyl transferase"/>
    <property type="match status" value="1"/>
</dbReference>
<name>A0ABS3AQV9_9BACT</name>
<feature type="binding site" evidence="12">
    <location>
        <position position="219"/>
    </location>
    <ligand>
        <name>Zn(2+)</name>
        <dbReference type="ChEBI" id="CHEBI:29105"/>
    </ligand>
</feature>
<dbReference type="EMBL" id="JAFITR010000001">
    <property type="protein sequence ID" value="MBN4066462.1"/>
    <property type="molecule type" value="Genomic_DNA"/>
</dbReference>
<evidence type="ECO:0000259" key="13">
    <source>
        <dbReference type="SMART" id="SM00840"/>
    </source>
</evidence>
<sequence>MSSSELALYNTEKRKKELFKPLEAGCVKMYTCGPTVYDVAHIGNFRTYLFEDILRRALKFFGMAVTHVMNITDVDDKTIRAAVAKGVSLQEYTEPYIRSFFEDLDALNIERAEHYPKATDYISQMIEMIETLMDKGLAYKSDDGSVYFAIRRFPRYGCLSHLDMDELLEGGSMRVHSDEYDKENASDFVLWKTYDAERDGGVYWESPFGPGRPGWHLECSAMATSLLGDTFDIHCGGVDNIFPHHENEIAQSEGCTGKRFVNYWMHSEHLVVNNKKMSKSLGNFFTLRDLLSKGYDGLVVRYALFQSHYKSQLNFTIDGLDAARASLERLQDFIHRLQTVRNDVTTEHLFPLIAKAKKEFSQGLADDLNTPEALAALFDFVKEVNILCDEGKVSTTEAKAALGMLQEINSVLGFLAFKEDENEGVPQDVIDAVAAREQARKTKNWAEADELRNFVLKKGYLIEDSPKGARIKKL</sequence>
<evidence type="ECO:0000256" key="4">
    <source>
        <dbReference type="ARBA" id="ARBA00022490"/>
    </source>
</evidence>
<dbReference type="InterPro" id="IPR056411">
    <property type="entry name" value="CysS_C"/>
</dbReference>
<dbReference type="InterPro" id="IPR032678">
    <property type="entry name" value="tRNA-synt_1_cat_dom"/>
</dbReference>
<evidence type="ECO:0000256" key="8">
    <source>
        <dbReference type="ARBA" id="ARBA00022833"/>
    </source>
</evidence>
<dbReference type="InterPro" id="IPR014729">
    <property type="entry name" value="Rossmann-like_a/b/a_fold"/>
</dbReference>
<organism evidence="14 15">
    <name type="scientific">Simkania negevensis</name>
    <dbReference type="NCBI Taxonomy" id="83561"/>
    <lineage>
        <taxon>Bacteria</taxon>
        <taxon>Pseudomonadati</taxon>
        <taxon>Chlamydiota</taxon>
        <taxon>Chlamydiia</taxon>
        <taxon>Parachlamydiales</taxon>
        <taxon>Simkaniaceae</taxon>
        <taxon>Simkania</taxon>
    </lineage>
</organism>
<dbReference type="HAMAP" id="MF_00041">
    <property type="entry name" value="Cys_tRNA_synth"/>
    <property type="match status" value="1"/>
</dbReference>
<dbReference type="Gene3D" id="3.40.50.620">
    <property type="entry name" value="HUPs"/>
    <property type="match status" value="1"/>
</dbReference>
<dbReference type="Proteomes" id="UP000722121">
    <property type="component" value="Unassembled WGS sequence"/>
</dbReference>
<dbReference type="InterPro" id="IPR015273">
    <property type="entry name" value="Cys-tRNA-synt_Ia_DALR"/>
</dbReference>
<comment type="cofactor">
    <cofactor evidence="12">
        <name>Zn(2+)</name>
        <dbReference type="ChEBI" id="CHEBI:29105"/>
    </cofactor>
    <text evidence="12">Binds 1 zinc ion per subunit.</text>
</comment>
<feature type="binding site" evidence="12">
    <location>
        <position position="279"/>
    </location>
    <ligand>
        <name>ATP</name>
        <dbReference type="ChEBI" id="CHEBI:30616"/>
    </ligand>
</feature>
<evidence type="ECO:0000256" key="2">
    <source>
        <dbReference type="ARBA" id="ARBA00005594"/>
    </source>
</evidence>
<keyword evidence="15" id="KW-1185">Reference proteome</keyword>
<evidence type="ECO:0000313" key="14">
    <source>
        <dbReference type="EMBL" id="MBN4066462.1"/>
    </source>
</evidence>
<dbReference type="Gene3D" id="1.20.120.1910">
    <property type="entry name" value="Cysteine-tRNA ligase, C-terminal anti-codon recognition domain"/>
    <property type="match status" value="1"/>
</dbReference>
<evidence type="ECO:0000256" key="9">
    <source>
        <dbReference type="ARBA" id="ARBA00022840"/>
    </source>
</evidence>
<comment type="subcellular location">
    <subcellularLocation>
        <location evidence="1 12">Cytoplasm</location>
    </subcellularLocation>
</comment>
<comment type="similarity">
    <text evidence="2 12">Belongs to the class-I aminoacyl-tRNA synthetase family.</text>
</comment>
<keyword evidence="11 12" id="KW-0030">Aminoacyl-tRNA synthetase</keyword>
<evidence type="ECO:0000256" key="12">
    <source>
        <dbReference type="HAMAP-Rule" id="MF_00041"/>
    </source>
</evidence>
<evidence type="ECO:0000256" key="11">
    <source>
        <dbReference type="ARBA" id="ARBA00023146"/>
    </source>
</evidence>
<dbReference type="PANTHER" id="PTHR10890">
    <property type="entry name" value="CYSTEINYL-TRNA SYNTHETASE"/>
    <property type="match status" value="1"/>
</dbReference>
<dbReference type="InterPro" id="IPR024909">
    <property type="entry name" value="Cys-tRNA/MSH_ligase"/>
</dbReference>
<keyword evidence="9 12" id="KW-0067">ATP-binding</keyword>
<feature type="short sequence motif" description="'HIGH' region" evidence="12">
    <location>
        <begin position="34"/>
        <end position="44"/>
    </location>
</feature>
<evidence type="ECO:0000256" key="10">
    <source>
        <dbReference type="ARBA" id="ARBA00022917"/>
    </source>
</evidence>
<keyword evidence="10 12" id="KW-0648">Protein biosynthesis</keyword>
<dbReference type="SUPFAM" id="SSF47323">
    <property type="entry name" value="Anticodon-binding domain of a subclass of class I aminoacyl-tRNA synthetases"/>
    <property type="match status" value="1"/>
</dbReference>
<gene>
    <name evidence="12" type="primary">cysS</name>
    <name evidence="14" type="ORF">JYU14_00030</name>
</gene>